<feature type="non-terminal residue" evidence="2">
    <location>
        <position position="280"/>
    </location>
</feature>
<dbReference type="AlphaFoldDB" id="M3AIC6"/>
<gene>
    <name evidence="2" type="ORF">MYCFIDRAFT_42112</name>
</gene>
<proteinExistence type="predicted"/>
<keyword evidence="1" id="KW-0732">Signal</keyword>
<evidence type="ECO:0000313" key="2">
    <source>
        <dbReference type="EMBL" id="EME77222.1"/>
    </source>
</evidence>
<dbReference type="HOGENOM" id="CLU_1034308_0_0_1"/>
<dbReference type="KEGG" id="pfj:MYCFIDRAFT_42112"/>
<protein>
    <submittedName>
        <fullName evidence="2">Uncharacterized protein</fullName>
    </submittedName>
</protein>
<dbReference type="RefSeq" id="XP_007931964.1">
    <property type="nucleotide sequence ID" value="XM_007933773.1"/>
</dbReference>
<dbReference type="EMBL" id="KB446566">
    <property type="protein sequence ID" value="EME77222.1"/>
    <property type="molecule type" value="Genomic_DNA"/>
</dbReference>
<organism evidence="2 3">
    <name type="scientific">Pseudocercospora fijiensis (strain CIRAD86)</name>
    <name type="common">Black leaf streak disease fungus</name>
    <name type="synonym">Mycosphaerella fijiensis</name>
    <dbReference type="NCBI Taxonomy" id="383855"/>
    <lineage>
        <taxon>Eukaryota</taxon>
        <taxon>Fungi</taxon>
        <taxon>Dikarya</taxon>
        <taxon>Ascomycota</taxon>
        <taxon>Pezizomycotina</taxon>
        <taxon>Dothideomycetes</taxon>
        <taxon>Dothideomycetidae</taxon>
        <taxon>Mycosphaerellales</taxon>
        <taxon>Mycosphaerellaceae</taxon>
        <taxon>Pseudocercospora</taxon>
    </lineage>
</organism>
<dbReference type="Proteomes" id="UP000016932">
    <property type="component" value="Unassembled WGS sequence"/>
</dbReference>
<sequence>MEGVWSLIFAVLLSLVRYCFALEAPWSSWRQRPLEDYTNRTVLGSELPPTTRAKVHRVADLMLEIYRTLVDMQYLEPEAIRKGPHKINITLSREQDVDDSVIYLWQIRPYLDLAYAEASGFIFGGTFVDFRDEGDILRSRDPMYAIEYDNQEGCGLECELDDNGELNLPYMRPTMTTLTNLGNHECVMVYDVKTDRCDPALKYVPVGPKFNNNRNDFTHEPSRPAAEVLKDIAKWYRDQSEIPGGDADYGISEWDYDVLKTLYAKHGWPNDFDANAFKID</sequence>
<dbReference type="OrthoDB" id="3650282at2759"/>
<accession>M3AIC6</accession>
<dbReference type="VEuPathDB" id="FungiDB:MYCFIDRAFT_42112"/>
<reference evidence="2 3" key="1">
    <citation type="journal article" date="2012" name="PLoS Pathog.">
        <title>Diverse lifestyles and strategies of plant pathogenesis encoded in the genomes of eighteen Dothideomycetes fungi.</title>
        <authorList>
            <person name="Ohm R.A."/>
            <person name="Feau N."/>
            <person name="Henrissat B."/>
            <person name="Schoch C.L."/>
            <person name="Horwitz B.A."/>
            <person name="Barry K.W."/>
            <person name="Condon B.J."/>
            <person name="Copeland A.C."/>
            <person name="Dhillon B."/>
            <person name="Glaser F."/>
            <person name="Hesse C.N."/>
            <person name="Kosti I."/>
            <person name="LaButti K."/>
            <person name="Lindquist E.A."/>
            <person name="Lucas S."/>
            <person name="Salamov A.A."/>
            <person name="Bradshaw R.E."/>
            <person name="Ciuffetti L."/>
            <person name="Hamelin R.C."/>
            <person name="Kema G.H.J."/>
            <person name="Lawrence C."/>
            <person name="Scott J.A."/>
            <person name="Spatafora J.W."/>
            <person name="Turgeon B.G."/>
            <person name="de Wit P.J.G.M."/>
            <person name="Zhong S."/>
            <person name="Goodwin S.B."/>
            <person name="Grigoriev I.V."/>
        </authorList>
    </citation>
    <scope>NUCLEOTIDE SEQUENCE [LARGE SCALE GENOMIC DNA]</scope>
    <source>
        <strain evidence="2 3">CIRAD86</strain>
    </source>
</reference>
<name>M3AIC6_PSEFD</name>
<evidence type="ECO:0000313" key="3">
    <source>
        <dbReference type="Proteomes" id="UP000016932"/>
    </source>
</evidence>
<keyword evidence="3" id="KW-1185">Reference proteome</keyword>
<feature type="chain" id="PRO_5004030898" evidence="1">
    <location>
        <begin position="22"/>
        <end position="280"/>
    </location>
</feature>
<feature type="signal peptide" evidence="1">
    <location>
        <begin position="1"/>
        <end position="21"/>
    </location>
</feature>
<dbReference type="GeneID" id="19339460"/>
<dbReference type="eggNOG" id="ENOG502SRP7">
    <property type="taxonomic scope" value="Eukaryota"/>
</dbReference>
<evidence type="ECO:0000256" key="1">
    <source>
        <dbReference type="SAM" id="SignalP"/>
    </source>
</evidence>